<evidence type="ECO:0000259" key="3">
    <source>
        <dbReference type="Pfam" id="PF13458"/>
    </source>
</evidence>
<accession>A0A6S6UA18</accession>
<dbReference type="CDD" id="cd06268">
    <property type="entry name" value="PBP1_ABC_transporter_LIVBP-like"/>
    <property type="match status" value="1"/>
</dbReference>
<dbReference type="InterPro" id="IPR028081">
    <property type="entry name" value="Leu-bd"/>
</dbReference>
<dbReference type="AlphaFoldDB" id="A0A6S6UA18"/>
<reference evidence="4" key="1">
    <citation type="submission" date="2020-01" db="EMBL/GenBank/DDBJ databases">
        <authorList>
            <person name="Meier V. D."/>
            <person name="Meier V D."/>
        </authorList>
    </citation>
    <scope>NUCLEOTIDE SEQUENCE</scope>
    <source>
        <strain evidence="4">HLG_WM_MAG_07</strain>
    </source>
</reference>
<name>A0A6S6UA18_9GAMM</name>
<dbReference type="EMBL" id="CACVAY010000119">
    <property type="protein sequence ID" value="CAA6824466.1"/>
    <property type="molecule type" value="Genomic_DNA"/>
</dbReference>
<sequence length="405" mass="45457">MIKTMIREKLSLLLLSLTVLTVGFLLPVAGYAEPDAGKKVLNIGFVELKSDPRYKKKRVFARFMGQALGRPFAGAEVALKEIKFHGTELGLSFALQHVVAKKPEELSNKISELYTGGVRFFVLDLPANALAELAKTQREKDIVLFNTSAYETALRETQCQPNLFHTLPSHAMLADALGQYLISKKWRNVLILEGPLAEDKLLTAAFSVAAKRYGLKISEKRPFVLSNDPRERDKNNVALLSNGDHDAIYIADSQGEFARNTPYQTLKPNLIVGSEGLVASAWHWAWDRHGAPQLEKRFEKKHKRPMTNTDWAAWMAVKAIAGAIQSTKSTDVKTLSSYLTSEENLLDTFKGNASSFRPWNNQLRQPILLTTHNWVVERAPIKGFLHQTNNLDTLGIDQRNSQCRF</sequence>
<protein>
    <submittedName>
        <fullName evidence="4">Amino acid/amide ABC transporter substrate-binding protein, HAAT family</fullName>
    </submittedName>
</protein>
<dbReference type="Pfam" id="PF13458">
    <property type="entry name" value="Peripla_BP_6"/>
    <property type="match status" value="1"/>
</dbReference>
<evidence type="ECO:0000313" key="4">
    <source>
        <dbReference type="EMBL" id="CAA6824466.1"/>
    </source>
</evidence>
<evidence type="ECO:0000256" key="2">
    <source>
        <dbReference type="ARBA" id="ARBA00022729"/>
    </source>
</evidence>
<dbReference type="SUPFAM" id="SSF53822">
    <property type="entry name" value="Periplasmic binding protein-like I"/>
    <property type="match status" value="1"/>
</dbReference>
<dbReference type="Gene3D" id="3.40.50.2300">
    <property type="match status" value="4"/>
</dbReference>
<keyword evidence="2" id="KW-0732">Signal</keyword>
<dbReference type="InterPro" id="IPR022478">
    <property type="entry name" value="ABC_transptr_sub-bd_PQQ"/>
</dbReference>
<dbReference type="InterPro" id="IPR051010">
    <property type="entry name" value="BCAA_transport"/>
</dbReference>
<proteinExistence type="inferred from homology"/>
<dbReference type="InterPro" id="IPR028082">
    <property type="entry name" value="Peripla_BP_I"/>
</dbReference>
<feature type="domain" description="Leucine-binding protein" evidence="3">
    <location>
        <begin position="100"/>
        <end position="222"/>
    </location>
</feature>
<gene>
    <name evidence="4" type="ORF">HELGO_WM22492</name>
</gene>
<comment type="similarity">
    <text evidence="1">Belongs to the leucine-binding protein family.</text>
</comment>
<evidence type="ECO:0000256" key="1">
    <source>
        <dbReference type="ARBA" id="ARBA00010062"/>
    </source>
</evidence>
<dbReference type="NCBIfam" id="TIGR03863">
    <property type="entry name" value="PQQ_ABC_bind"/>
    <property type="match status" value="1"/>
</dbReference>
<dbReference type="PANTHER" id="PTHR30483">
    <property type="entry name" value="LEUCINE-SPECIFIC-BINDING PROTEIN"/>
    <property type="match status" value="1"/>
</dbReference>
<organism evidence="4">
    <name type="scientific">uncultured Thiotrichaceae bacterium</name>
    <dbReference type="NCBI Taxonomy" id="298394"/>
    <lineage>
        <taxon>Bacteria</taxon>
        <taxon>Pseudomonadati</taxon>
        <taxon>Pseudomonadota</taxon>
        <taxon>Gammaproteobacteria</taxon>
        <taxon>Thiotrichales</taxon>
        <taxon>Thiotrichaceae</taxon>
        <taxon>environmental samples</taxon>
    </lineage>
</organism>
<dbReference type="PANTHER" id="PTHR30483:SF6">
    <property type="entry name" value="PERIPLASMIC BINDING PROTEIN OF ABC TRANSPORTER FOR NATURAL AMINO ACIDS"/>
    <property type="match status" value="1"/>
</dbReference>